<dbReference type="InterPro" id="IPR017853">
    <property type="entry name" value="GH"/>
</dbReference>
<comment type="similarity">
    <text evidence="1">Belongs to the glycosyl hydrolase 25 family.</text>
</comment>
<dbReference type="PROSITE" id="PS51782">
    <property type="entry name" value="LYSM"/>
    <property type="match status" value="3"/>
</dbReference>
<organism evidence="6 7">
    <name type="scientific">Kutzneria chonburiensis</name>
    <dbReference type="NCBI Taxonomy" id="1483604"/>
    <lineage>
        <taxon>Bacteria</taxon>
        <taxon>Bacillati</taxon>
        <taxon>Actinomycetota</taxon>
        <taxon>Actinomycetes</taxon>
        <taxon>Pseudonocardiales</taxon>
        <taxon>Pseudonocardiaceae</taxon>
        <taxon>Kutzneria</taxon>
    </lineage>
</organism>
<dbReference type="PANTHER" id="PTHR33734">
    <property type="entry name" value="LYSM DOMAIN-CONTAINING GPI-ANCHORED PROTEIN 2"/>
    <property type="match status" value="1"/>
</dbReference>
<dbReference type="EMBL" id="JBHLUD010000013">
    <property type="protein sequence ID" value="MFC0547057.1"/>
    <property type="molecule type" value="Genomic_DNA"/>
</dbReference>
<gene>
    <name evidence="6" type="ORF">ACFFH7_36490</name>
</gene>
<evidence type="ECO:0000256" key="1">
    <source>
        <dbReference type="ARBA" id="ARBA00010646"/>
    </source>
</evidence>
<feature type="compositionally biased region" description="Pro residues" evidence="4">
    <location>
        <begin position="216"/>
        <end position="226"/>
    </location>
</feature>
<dbReference type="Pfam" id="PF01476">
    <property type="entry name" value="LysM"/>
    <property type="match status" value="3"/>
</dbReference>
<feature type="domain" description="LysM" evidence="5">
    <location>
        <begin position="285"/>
        <end position="329"/>
    </location>
</feature>
<dbReference type="SMART" id="SM00641">
    <property type="entry name" value="Glyco_25"/>
    <property type="match status" value="1"/>
</dbReference>
<dbReference type="SMART" id="SM00257">
    <property type="entry name" value="LysM"/>
    <property type="match status" value="3"/>
</dbReference>
<dbReference type="SUPFAM" id="SSF54106">
    <property type="entry name" value="LysM domain"/>
    <property type="match status" value="3"/>
</dbReference>
<evidence type="ECO:0000256" key="2">
    <source>
        <dbReference type="ARBA" id="ARBA00022801"/>
    </source>
</evidence>
<evidence type="ECO:0000256" key="3">
    <source>
        <dbReference type="ARBA" id="ARBA00023295"/>
    </source>
</evidence>
<dbReference type="InterPro" id="IPR002053">
    <property type="entry name" value="Glyco_hydro_25"/>
</dbReference>
<comment type="caution">
    <text evidence="6">The sequence shown here is derived from an EMBL/GenBank/DDBJ whole genome shotgun (WGS) entry which is preliminary data.</text>
</comment>
<dbReference type="Gene3D" id="3.20.20.80">
    <property type="entry name" value="Glycosidases"/>
    <property type="match status" value="1"/>
</dbReference>
<accession>A0ABV6N3B2</accession>
<dbReference type="CDD" id="cd00118">
    <property type="entry name" value="LysM"/>
    <property type="match status" value="3"/>
</dbReference>
<protein>
    <submittedName>
        <fullName evidence="6">LysM peptidoglycan-binding domain-containing protein</fullName>
    </submittedName>
</protein>
<dbReference type="Proteomes" id="UP001589810">
    <property type="component" value="Unassembled WGS sequence"/>
</dbReference>
<evidence type="ECO:0000256" key="4">
    <source>
        <dbReference type="SAM" id="MobiDB-lite"/>
    </source>
</evidence>
<dbReference type="Pfam" id="PF01183">
    <property type="entry name" value="Glyco_hydro_25"/>
    <property type="match status" value="1"/>
</dbReference>
<feature type="domain" description="LysM" evidence="5">
    <location>
        <begin position="341"/>
        <end position="385"/>
    </location>
</feature>
<keyword evidence="2" id="KW-0378">Hydrolase</keyword>
<proteinExistence type="inferred from homology"/>
<dbReference type="InterPro" id="IPR036779">
    <property type="entry name" value="LysM_dom_sf"/>
</dbReference>
<name>A0ABV6N3B2_9PSEU</name>
<dbReference type="InterPro" id="IPR018392">
    <property type="entry name" value="LysM"/>
</dbReference>
<dbReference type="InterPro" id="IPR018077">
    <property type="entry name" value="Glyco_hydro_fam25_subgr"/>
</dbReference>
<evidence type="ECO:0000313" key="6">
    <source>
        <dbReference type="EMBL" id="MFC0547057.1"/>
    </source>
</evidence>
<sequence length="385" mass="40374">MQHGIDISGWNSVNDWNAVRGDGIEFASIKVTQGDYYTNPQRASQADNARRAGVVAGGYHFADPQVSVAANVATFVRELNFLGLSGSGSFAPMLDIENSPSEGINWNPDNSNAFVSQFIQEFRRQAGVRQIAVYANLSFWNSILRPNEWADDGVFVWLALYNGDPGNTGGYQHPRLAVHQHTSGGYVPGISGNVDKNVTLGAFSLDSLRIDGSAPTSPPSGPPAPPQDSDTYTVQAGDTLSGIAARFGVSWQELAQINGLADPNIIHPGQVLRIHGGGGQPAGGSGYTVQAGDTLSGIGAKLGVDWPAIASLNGLGSPYTIYPGQVLQIPAGGGAPAPAPRTYTVQAGDSLSVIGERLGVDWRGIASANGISSPFVIYPGQVLRY</sequence>
<dbReference type="SUPFAM" id="SSF51445">
    <property type="entry name" value="(Trans)glycosidases"/>
    <property type="match status" value="1"/>
</dbReference>
<evidence type="ECO:0000259" key="5">
    <source>
        <dbReference type="PROSITE" id="PS51782"/>
    </source>
</evidence>
<dbReference type="Gene3D" id="3.10.350.10">
    <property type="entry name" value="LysM domain"/>
    <property type="match status" value="3"/>
</dbReference>
<feature type="domain" description="LysM" evidence="5">
    <location>
        <begin position="230"/>
        <end position="274"/>
    </location>
</feature>
<dbReference type="PROSITE" id="PS51904">
    <property type="entry name" value="GLYCOSYL_HYDROL_F25_2"/>
    <property type="match status" value="1"/>
</dbReference>
<keyword evidence="7" id="KW-1185">Reference proteome</keyword>
<reference evidence="6 7" key="1">
    <citation type="submission" date="2024-09" db="EMBL/GenBank/DDBJ databases">
        <authorList>
            <person name="Sun Q."/>
            <person name="Mori K."/>
        </authorList>
    </citation>
    <scope>NUCLEOTIDE SEQUENCE [LARGE SCALE GENOMIC DNA]</scope>
    <source>
        <strain evidence="6 7">TBRC 1432</strain>
    </source>
</reference>
<dbReference type="CDD" id="cd00599">
    <property type="entry name" value="GH25_muramidase"/>
    <property type="match status" value="1"/>
</dbReference>
<dbReference type="PANTHER" id="PTHR33734:SF22">
    <property type="entry name" value="MEMBRANE-BOUND LYTIC MUREIN TRANSGLYCOSYLASE D"/>
    <property type="match status" value="1"/>
</dbReference>
<dbReference type="RefSeq" id="WP_273937289.1">
    <property type="nucleotide sequence ID" value="NZ_CP097263.1"/>
</dbReference>
<feature type="region of interest" description="Disordered" evidence="4">
    <location>
        <begin position="211"/>
        <end position="231"/>
    </location>
</feature>
<evidence type="ECO:0000313" key="7">
    <source>
        <dbReference type="Proteomes" id="UP001589810"/>
    </source>
</evidence>
<keyword evidence="3" id="KW-0326">Glycosidase</keyword>